<evidence type="ECO:0000313" key="3">
    <source>
        <dbReference type="Proteomes" id="UP000638849"/>
    </source>
</evidence>
<reference evidence="2 3" key="1">
    <citation type="submission" date="2020-12" db="EMBL/GenBank/DDBJ databases">
        <authorList>
            <person name="Kusuma A.B."/>
            <person name="Nouioui I."/>
            <person name="Goodfellow M."/>
        </authorList>
    </citation>
    <scope>NUCLEOTIDE SEQUENCE [LARGE SCALE GENOMIC DNA]</scope>
    <source>
        <strain evidence="2 3">DSM 41764</strain>
    </source>
</reference>
<dbReference type="Proteomes" id="UP000638849">
    <property type="component" value="Unassembled WGS sequence"/>
</dbReference>
<evidence type="ECO:0000313" key="2">
    <source>
        <dbReference type="EMBL" id="MBI0313334.1"/>
    </source>
</evidence>
<comment type="caution">
    <text evidence="2">The sequence shown here is derived from an EMBL/GenBank/DDBJ whole genome shotgun (WGS) entry which is preliminary data.</text>
</comment>
<organism evidence="2 3">
    <name type="scientific">Streptomyces javensis</name>
    <dbReference type="NCBI Taxonomy" id="114698"/>
    <lineage>
        <taxon>Bacteria</taxon>
        <taxon>Bacillati</taxon>
        <taxon>Actinomycetota</taxon>
        <taxon>Actinomycetes</taxon>
        <taxon>Kitasatosporales</taxon>
        <taxon>Streptomycetaceae</taxon>
        <taxon>Streptomyces</taxon>
        <taxon>Streptomyces violaceusniger group</taxon>
    </lineage>
</organism>
<dbReference type="EMBL" id="JAEEAQ010000066">
    <property type="protein sequence ID" value="MBI0313334.1"/>
    <property type="molecule type" value="Genomic_DNA"/>
</dbReference>
<gene>
    <name evidence="2" type="ORF">JBF12_10085</name>
</gene>
<accession>A0ABS0R7H1</accession>
<sequence length="144" mass="15809">MALVYTQISDQEVLRDYQAVLGPGAAIAGPAADELRNGTLPDTSVDWLKTNFFKTELELGRCLRLPAEGPCECDLYLTCAKFVTTPEYAPQLRARREVELALARDAAERGWDREVTPGRSYRSGPRSSTWTVGCDKNTSAPTGP</sequence>
<protein>
    <submittedName>
        <fullName evidence="2">Uncharacterized protein</fullName>
    </submittedName>
</protein>
<keyword evidence="3" id="KW-1185">Reference proteome</keyword>
<evidence type="ECO:0000256" key="1">
    <source>
        <dbReference type="SAM" id="MobiDB-lite"/>
    </source>
</evidence>
<proteinExistence type="predicted"/>
<feature type="region of interest" description="Disordered" evidence="1">
    <location>
        <begin position="115"/>
        <end position="144"/>
    </location>
</feature>
<feature type="compositionally biased region" description="Low complexity" evidence="1">
    <location>
        <begin position="117"/>
        <end position="128"/>
    </location>
</feature>
<name>A0ABS0R7H1_9ACTN</name>
<dbReference type="RefSeq" id="WP_198276495.1">
    <property type="nucleotide sequence ID" value="NZ_JAEEAQ010000066.1"/>
</dbReference>